<feature type="transmembrane region" description="Helical" evidence="1">
    <location>
        <begin position="90"/>
        <end position="107"/>
    </location>
</feature>
<gene>
    <name evidence="2" type="ORF">GE061_005907</name>
</gene>
<dbReference type="AlphaFoldDB" id="A0A8S9WTT9"/>
<keyword evidence="1" id="KW-0812">Transmembrane</keyword>
<proteinExistence type="predicted"/>
<evidence type="ECO:0000313" key="3">
    <source>
        <dbReference type="Proteomes" id="UP000466442"/>
    </source>
</evidence>
<name>A0A8S9WTT9_APOLU</name>
<evidence type="ECO:0000313" key="2">
    <source>
        <dbReference type="EMBL" id="KAF6199609.1"/>
    </source>
</evidence>
<comment type="caution">
    <text evidence="2">The sequence shown here is derived from an EMBL/GenBank/DDBJ whole genome shotgun (WGS) entry which is preliminary data.</text>
</comment>
<dbReference type="PANTHER" id="PTHR19446">
    <property type="entry name" value="REVERSE TRANSCRIPTASES"/>
    <property type="match status" value="1"/>
</dbReference>
<organism evidence="2 3">
    <name type="scientific">Apolygus lucorum</name>
    <name type="common">Small green plant bug</name>
    <name type="synonym">Lygocoris lucorum</name>
    <dbReference type="NCBI Taxonomy" id="248454"/>
    <lineage>
        <taxon>Eukaryota</taxon>
        <taxon>Metazoa</taxon>
        <taxon>Ecdysozoa</taxon>
        <taxon>Arthropoda</taxon>
        <taxon>Hexapoda</taxon>
        <taxon>Insecta</taxon>
        <taxon>Pterygota</taxon>
        <taxon>Neoptera</taxon>
        <taxon>Paraneoptera</taxon>
        <taxon>Hemiptera</taxon>
        <taxon>Heteroptera</taxon>
        <taxon>Panheteroptera</taxon>
        <taxon>Cimicomorpha</taxon>
        <taxon>Miridae</taxon>
        <taxon>Mirini</taxon>
        <taxon>Apolygus</taxon>
    </lineage>
</organism>
<dbReference type="Proteomes" id="UP000466442">
    <property type="component" value="Unassembled WGS sequence"/>
</dbReference>
<keyword evidence="1" id="KW-0472">Membrane</keyword>
<feature type="transmembrane region" description="Helical" evidence="1">
    <location>
        <begin position="113"/>
        <end position="130"/>
    </location>
</feature>
<evidence type="ECO:0008006" key="4">
    <source>
        <dbReference type="Google" id="ProtNLM"/>
    </source>
</evidence>
<keyword evidence="1" id="KW-1133">Transmembrane helix</keyword>
<protein>
    <recommendedName>
        <fullName evidence="4">Reverse transcriptase domain-containing protein</fullName>
    </recommendedName>
</protein>
<sequence length="275" mass="31400">MSQNPECLKKSIITPIPKKGGSKDYYDGFRPVSKLPILAKVIEHLVLKRLNSFLEDQSGLHAQQFGFRRGRSTTSAQIIRFHIKMRDKPWWLWLLIVVVVGLAKAHLHMIRLVILLAVGLGGMYMLHILAQDFNKIRKGWPFPQRPGRLLGVSSGIFKRSTDEVERNNEVEMQKQLLTARLANETREFPNILRNDPIGCARKYVCHISGRTRAKLTSTQSNVLTLLRTFQWLDTSGEWARAEQLGKQKAKEGACESAYAKCFYTGAQLEKFMSLF</sequence>
<dbReference type="EMBL" id="WIXP02000014">
    <property type="protein sequence ID" value="KAF6199609.1"/>
    <property type="molecule type" value="Genomic_DNA"/>
</dbReference>
<dbReference type="OrthoDB" id="6340939at2759"/>
<accession>A0A8S9WTT9</accession>
<keyword evidence="3" id="KW-1185">Reference proteome</keyword>
<evidence type="ECO:0000256" key="1">
    <source>
        <dbReference type="SAM" id="Phobius"/>
    </source>
</evidence>
<reference evidence="2" key="1">
    <citation type="journal article" date="2021" name="Mol. Ecol. Resour.">
        <title>Apolygus lucorum genome provides insights into omnivorousness and mesophyll feeding.</title>
        <authorList>
            <person name="Liu Y."/>
            <person name="Liu H."/>
            <person name="Wang H."/>
            <person name="Huang T."/>
            <person name="Liu B."/>
            <person name="Yang B."/>
            <person name="Yin L."/>
            <person name="Li B."/>
            <person name="Zhang Y."/>
            <person name="Zhang S."/>
            <person name="Jiang F."/>
            <person name="Zhang X."/>
            <person name="Ren Y."/>
            <person name="Wang B."/>
            <person name="Wang S."/>
            <person name="Lu Y."/>
            <person name="Wu K."/>
            <person name="Fan W."/>
            <person name="Wang G."/>
        </authorList>
    </citation>
    <scope>NUCLEOTIDE SEQUENCE</scope>
    <source>
        <strain evidence="2">12Hb</strain>
    </source>
</reference>